<dbReference type="Pfam" id="PF02875">
    <property type="entry name" value="Mur_ligase_C"/>
    <property type="match status" value="1"/>
</dbReference>
<evidence type="ECO:0000313" key="21">
    <source>
        <dbReference type="EMBL" id="SHF24766.1"/>
    </source>
</evidence>
<keyword evidence="13 17" id="KW-0961">Cell wall biogenesis/degradation</keyword>
<evidence type="ECO:0000256" key="6">
    <source>
        <dbReference type="ARBA" id="ARBA00015655"/>
    </source>
</evidence>
<sequence length="463" mass="49777">MDFKERRVLVIGAGKSGIAVSCFLAGKGARVVLTDRKEANSFSPPLQSLLPPQVELVLGHYPEVVAGVFDLVVVSPGVPLTIPPVMQARELGIPVTGELELAYRLARAPIVAITGTNGKTTTTSLVGEIFNGAGIRTLVAGNIGRPLITEVEKYGPGDLLVLEVSSFQLETTSLFRPRVAAILNITPDHLDRHGNMENYLAAKARIFANQGGGDYAVLNYDDPLTRDLAPLCPGKVIFFSRRHNLEEGVVLSNGFLAVREKGKTHPVLPATALRIPGAHNLENALAAAACGWVLGVREKQLAAALQHFSGVEHRLEFVAEIGGVKYINDSKGTNPEASMKALQAYDQPIVLLAGGRNKGNDFTAFMQLVKEKVRVLVVMGECAGEIETAARMAGVSRIVRAGDFRDAVIKAHRAARPGDVVLLSPACASWDMFKSYEERGEMFKKLVHELILQEMSGGSELSC</sequence>
<dbReference type="InterPro" id="IPR005762">
    <property type="entry name" value="MurD"/>
</dbReference>
<gene>
    <name evidence="17" type="primary">murD</name>
    <name evidence="21" type="ORF">SAMN02745218_01783</name>
</gene>
<dbReference type="HAMAP" id="MF_00639">
    <property type="entry name" value="MurD"/>
    <property type="match status" value="1"/>
</dbReference>
<keyword evidence="17 18" id="KW-0131">Cell cycle</keyword>
<evidence type="ECO:0000256" key="1">
    <source>
        <dbReference type="ARBA" id="ARBA00002734"/>
    </source>
</evidence>
<dbReference type="SUPFAM" id="SSF53244">
    <property type="entry name" value="MurD-like peptide ligases, peptide-binding domain"/>
    <property type="match status" value="1"/>
</dbReference>
<dbReference type="Gene3D" id="3.40.50.720">
    <property type="entry name" value="NAD(P)-binding Rossmann-like Domain"/>
    <property type="match status" value="1"/>
</dbReference>
<dbReference type="InterPro" id="IPR004101">
    <property type="entry name" value="Mur_ligase_C"/>
</dbReference>
<keyword evidence="12 17" id="KW-0573">Peptidoglycan synthesis</keyword>
<evidence type="ECO:0000313" key="22">
    <source>
        <dbReference type="Proteomes" id="UP000184196"/>
    </source>
</evidence>
<proteinExistence type="inferred from homology"/>
<dbReference type="Gene3D" id="3.40.1190.10">
    <property type="entry name" value="Mur-like, catalytic domain"/>
    <property type="match status" value="1"/>
</dbReference>
<keyword evidence="11 17" id="KW-0133">Cell shape</keyword>
<dbReference type="InterPro" id="IPR013221">
    <property type="entry name" value="Mur_ligase_cen"/>
</dbReference>
<protein>
    <recommendedName>
        <fullName evidence="6 17">UDP-N-acetylmuramoylalanine--D-glutamate ligase</fullName>
        <ecNumber evidence="5 17">6.3.2.9</ecNumber>
    </recommendedName>
    <alternativeName>
        <fullName evidence="15 17">D-glutamic acid-adding enzyme</fullName>
    </alternativeName>
    <alternativeName>
        <fullName evidence="14 17">UDP-N-acetylmuramoyl-L-alanyl-D-glutamate synthetase</fullName>
    </alternativeName>
</protein>
<evidence type="ECO:0000259" key="20">
    <source>
        <dbReference type="Pfam" id="PF08245"/>
    </source>
</evidence>
<evidence type="ECO:0000256" key="16">
    <source>
        <dbReference type="ARBA" id="ARBA00047632"/>
    </source>
</evidence>
<dbReference type="GO" id="GO:0008360">
    <property type="term" value="P:regulation of cell shape"/>
    <property type="evidence" value="ECO:0007669"/>
    <property type="project" value="UniProtKB-KW"/>
</dbReference>
<dbReference type="SUPFAM" id="SSF51984">
    <property type="entry name" value="MurCD N-terminal domain"/>
    <property type="match status" value="1"/>
</dbReference>
<dbReference type="OrthoDB" id="9809796at2"/>
<dbReference type="InterPro" id="IPR036615">
    <property type="entry name" value="Mur_ligase_C_dom_sf"/>
</dbReference>
<evidence type="ECO:0000259" key="19">
    <source>
        <dbReference type="Pfam" id="PF02875"/>
    </source>
</evidence>
<evidence type="ECO:0000256" key="4">
    <source>
        <dbReference type="ARBA" id="ARBA00010416"/>
    </source>
</evidence>
<dbReference type="NCBIfam" id="TIGR01087">
    <property type="entry name" value="murD"/>
    <property type="match status" value="1"/>
</dbReference>
<evidence type="ECO:0000256" key="2">
    <source>
        <dbReference type="ARBA" id="ARBA00004496"/>
    </source>
</evidence>
<keyword evidence="10 17" id="KW-0067">ATP-binding</keyword>
<evidence type="ECO:0000256" key="13">
    <source>
        <dbReference type="ARBA" id="ARBA00023316"/>
    </source>
</evidence>
<dbReference type="PANTHER" id="PTHR43692">
    <property type="entry name" value="UDP-N-ACETYLMURAMOYLALANINE--D-GLUTAMATE LIGASE"/>
    <property type="match status" value="1"/>
</dbReference>
<name>A0A1M5A494_9FIRM</name>
<keyword evidence="7 17" id="KW-0963">Cytoplasm</keyword>
<feature type="domain" description="Mur ligase C-terminal" evidence="19">
    <location>
        <begin position="313"/>
        <end position="427"/>
    </location>
</feature>
<dbReference type="GO" id="GO:0008764">
    <property type="term" value="F:UDP-N-acetylmuramoylalanine-D-glutamate ligase activity"/>
    <property type="evidence" value="ECO:0007669"/>
    <property type="project" value="UniProtKB-UniRule"/>
</dbReference>
<evidence type="ECO:0000256" key="15">
    <source>
        <dbReference type="ARBA" id="ARBA00032324"/>
    </source>
</evidence>
<dbReference type="GO" id="GO:0005737">
    <property type="term" value="C:cytoplasm"/>
    <property type="evidence" value="ECO:0007669"/>
    <property type="project" value="UniProtKB-SubCell"/>
</dbReference>
<comment type="subcellular location">
    <subcellularLocation>
        <location evidence="2 17 18">Cytoplasm</location>
    </subcellularLocation>
</comment>
<organism evidence="21 22">
    <name type="scientific">Desulfofundulus australicus DSM 11792</name>
    <dbReference type="NCBI Taxonomy" id="1121425"/>
    <lineage>
        <taxon>Bacteria</taxon>
        <taxon>Bacillati</taxon>
        <taxon>Bacillota</taxon>
        <taxon>Clostridia</taxon>
        <taxon>Eubacteriales</taxon>
        <taxon>Peptococcaceae</taxon>
        <taxon>Desulfofundulus</taxon>
    </lineage>
</organism>
<keyword evidence="22" id="KW-1185">Reference proteome</keyword>
<dbReference type="EMBL" id="FQUW01000019">
    <property type="protein sequence ID" value="SHF24766.1"/>
    <property type="molecule type" value="Genomic_DNA"/>
</dbReference>
<comment type="function">
    <text evidence="1 17 18">Cell wall formation. Catalyzes the addition of glutamate to the nucleotide precursor UDP-N-acetylmuramoyl-L-alanine (UMA).</text>
</comment>
<dbReference type="GO" id="GO:0071555">
    <property type="term" value="P:cell wall organization"/>
    <property type="evidence" value="ECO:0007669"/>
    <property type="project" value="UniProtKB-KW"/>
</dbReference>
<dbReference type="RefSeq" id="WP_073165285.1">
    <property type="nucleotide sequence ID" value="NZ_FQUW01000019.1"/>
</dbReference>
<evidence type="ECO:0000256" key="11">
    <source>
        <dbReference type="ARBA" id="ARBA00022960"/>
    </source>
</evidence>
<dbReference type="GO" id="GO:0005524">
    <property type="term" value="F:ATP binding"/>
    <property type="evidence" value="ECO:0007669"/>
    <property type="project" value="UniProtKB-UniRule"/>
</dbReference>
<accession>A0A1M5A494</accession>
<dbReference type="GO" id="GO:0009252">
    <property type="term" value="P:peptidoglycan biosynthetic process"/>
    <property type="evidence" value="ECO:0007669"/>
    <property type="project" value="UniProtKB-UniRule"/>
</dbReference>
<dbReference type="PANTHER" id="PTHR43692:SF1">
    <property type="entry name" value="UDP-N-ACETYLMURAMOYLALANINE--D-GLUTAMATE LIGASE"/>
    <property type="match status" value="1"/>
</dbReference>
<dbReference type="UniPathway" id="UPA00219"/>
<keyword evidence="17 18" id="KW-0132">Cell division</keyword>
<dbReference type="AlphaFoldDB" id="A0A1M5A494"/>
<reference evidence="22" key="1">
    <citation type="submission" date="2016-11" db="EMBL/GenBank/DDBJ databases">
        <authorList>
            <person name="Varghese N."/>
            <person name="Submissions S."/>
        </authorList>
    </citation>
    <scope>NUCLEOTIDE SEQUENCE [LARGE SCALE GENOMIC DNA]</scope>
    <source>
        <strain evidence="22">DSM 11792</strain>
    </source>
</reference>
<dbReference type="Proteomes" id="UP000184196">
    <property type="component" value="Unassembled WGS sequence"/>
</dbReference>
<feature type="binding site" evidence="17">
    <location>
        <begin position="115"/>
        <end position="121"/>
    </location>
    <ligand>
        <name>ATP</name>
        <dbReference type="ChEBI" id="CHEBI:30616"/>
    </ligand>
</feature>
<evidence type="ECO:0000256" key="18">
    <source>
        <dbReference type="RuleBase" id="RU003664"/>
    </source>
</evidence>
<keyword evidence="9 17" id="KW-0547">Nucleotide-binding</keyword>
<dbReference type="EC" id="6.3.2.9" evidence="5 17"/>
<comment type="pathway">
    <text evidence="3 17 18">Cell wall biogenesis; peptidoglycan biosynthesis.</text>
</comment>
<evidence type="ECO:0000256" key="8">
    <source>
        <dbReference type="ARBA" id="ARBA00022598"/>
    </source>
</evidence>
<evidence type="ECO:0000256" key="14">
    <source>
        <dbReference type="ARBA" id="ARBA00030398"/>
    </source>
</evidence>
<comment type="similarity">
    <text evidence="4 17">Belongs to the MurCDEF family.</text>
</comment>
<evidence type="ECO:0000256" key="3">
    <source>
        <dbReference type="ARBA" id="ARBA00004752"/>
    </source>
</evidence>
<evidence type="ECO:0000256" key="5">
    <source>
        <dbReference type="ARBA" id="ARBA00012212"/>
    </source>
</evidence>
<feature type="domain" description="Mur ligase central" evidence="20">
    <location>
        <begin position="113"/>
        <end position="290"/>
    </location>
</feature>
<evidence type="ECO:0000256" key="7">
    <source>
        <dbReference type="ARBA" id="ARBA00022490"/>
    </source>
</evidence>
<dbReference type="Pfam" id="PF21799">
    <property type="entry name" value="MurD-like_N"/>
    <property type="match status" value="1"/>
</dbReference>
<dbReference type="SUPFAM" id="SSF53623">
    <property type="entry name" value="MurD-like peptide ligases, catalytic domain"/>
    <property type="match status" value="1"/>
</dbReference>
<dbReference type="InterPro" id="IPR036565">
    <property type="entry name" value="Mur-like_cat_sf"/>
</dbReference>
<dbReference type="GO" id="GO:0051301">
    <property type="term" value="P:cell division"/>
    <property type="evidence" value="ECO:0007669"/>
    <property type="project" value="UniProtKB-KW"/>
</dbReference>
<dbReference type="Pfam" id="PF08245">
    <property type="entry name" value="Mur_ligase_M"/>
    <property type="match status" value="1"/>
</dbReference>
<evidence type="ECO:0000256" key="9">
    <source>
        <dbReference type="ARBA" id="ARBA00022741"/>
    </source>
</evidence>
<keyword evidence="8 17" id="KW-0436">Ligase</keyword>
<dbReference type="Gene3D" id="3.90.190.20">
    <property type="entry name" value="Mur ligase, C-terminal domain"/>
    <property type="match status" value="1"/>
</dbReference>
<evidence type="ECO:0000256" key="10">
    <source>
        <dbReference type="ARBA" id="ARBA00022840"/>
    </source>
</evidence>
<comment type="catalytic activity">
    <reaction evidence="16 17 18">
        <text>UDP-N-acetyl-alpha-D-muramoyl-L-alanine + D-glutamate + ATP = UDP-N-acetyl-alpha-D-muramoyl-L-alanyl-D-glutamate + ADP + phosphate + H(+)</text>
        <dbReference type="Rhea" id="RHEA:16429"/>
        <dbReference type="ChEBI" id="CHEBI:15378"/>
        <dbReference type="ChEBI" id="CHEBI:29986"/>
        <dbReference type="ChEBI" id="CHEBI:30616"/>
        <dbReference type="ChEBI" id="CHEBI:43474"/>
        <dbReference type="ChEBI" id="CHEBI:83898"/>
        <dbReference type="ChEBI" id="CHEBI:83900"/>
        <dbReference type="ChEBI" id="CHEBI:456216"/>
        <dbReference type="EC" id="6.3.2.9"/>
    </reaction>
</comment>
<evidence type="ECO:0000256" key="17">
    <source>
        <dbReference type="HAMAP-Rule" id="MF_00639"/>
    </source>
</evidence>
<evidence type="ECO:0000256" key="12">
    <source>
        <dbReference type="ARBA" id="ARBA00022984"/>
    </source>
</evidence>